<dbReference type="EMBL" id="CP009520">
    <property type="protein sequence ID" value="AKB45269.1"/>
    <property type="molecule type" value="Genomic_DNA"/>
</dbReference>
<dbReference type="GO" id="GO:0020037">
    <property type="term" value="F:heme binding"/>
    <property type="evidence" value="ECO:0007669"/>
    <property type="project" value="InterPro"/>
</dbReference>
<proteinExistence type="inferred from homology"/>
<sequence length="732" mass="80916">MTDERKIPETGRADKQETGKGMSNRDWWPNQLKIEILRQHSSKSNPMGEDFNYAKEFKSLDLAAVKKDLAALMTDSQDWWPADFGHYGPLFIRMAWHSAGTYRAFDGRGGGGRGQQRFAPLNSWPDNVNLDKARRLLWPIKQKYGRKISWADLMILAGNVALETMGFKTFGFGGGREDVWEPDQDVYWGPEDTWLGGDKRYSGARDLENPLAAVQMGLIYVNPEGPNGNPDPIAAAKDIRDIFARMSMNDEETVALIAGGHAFGKTHGAGPASHVGPEPEAASIEEQGLGWKSSFGTGKGGDTITGGLEVTWTNTPTKWSNNFFRILFGYEWELTKSPAGAYQWQPKGGAGAGTIPDAHDPSKRHPPSMMTTDLSLRFDPVYEKISRHFYENPDQLTDAFARAWFKLTHRDMGPHARYLGPEVPAEELIWQDPIPAVNHKLIDEKDISSLKDRILTSGLSIAQLVSTAWASASTFRGSDKRGGVNGARIRLSPQKNWEVNQPVELAKVLNTLEGIQKEFNSAASDGKKVSLADLIVLAGCAGVEQAARNAGHDVTVPFSPERMDALQEQTDVVSFALMEPIADGFRNYLKSQYTVSAEALLVDKAQLLTLTAPEMTVLVGGMRVLNTNFGQTQHGVFTLKPEALTNDFFVNLLDMGTEWKAVSEARDMFEGRDRKTGKVKWTGTRVDLIFGSNSQLRALAEVYGSADAQEKFIQDFVAAWAKVMNLDCFDLA</sequence>
<dbReference type="InterPro" id="IPR019793">
    <property type="entry name" value="Peroxidases_heam-ligand_BS"/>
</dbReference>
<dbReference type="PROSITE" id="PS00435">
    <property type="entry name" value="PEROXIDASE_1"/>
    <property type="match status" value="1"/>
</dbReference>
<dbReference type="FunFam" id="1.10.420.10:FF:000002">
    <property type="entry name" value="Catalase-peroxidase"/>
    <property type="match status" value="1"/>
</dbReference>
<dbReference type="EC" id="1.11.1.21" evidence="10 11"/>
<dbReference type="InterPro" id="IPR019794">
    <property type="entry name" value="Peroxidases_AS"/>
</dbReference>
<dbReference type="PRINTS" id="PR00458">
    <property type="entry name" value="PEROXIDASE"/>
</dbReference>
<dbReference type="KEGG" id="mvc:MSVAZ_3000"/>
<evidence type="ECO:0000256" key="4">
    <source>
        <dbReference type="ARBA" id="ARBA00023002"/>
    </source>
</evidence>
<gene>
    <name evidence="10" type="primary">katG</name>
    <name evidence="14" type="ORF">MSVAZ_3000</name>
</gene>
<feature type="compositionally biased region" description="Basic and acidic residues" evidence="12">
    <location>
        <begin position="1"/>
        <end position="18"/>
    </location>
</feature>
<protein>
    <recommendedName>
        <fullName evidence="9 10">Catalase-peroxidase</fullName>
        <shortName evidence="10">CP</shortName>
        <ecNumber evidence="10 11">1.11.1.21</ecNumber>
    </recommendedName>
    <alternativeName>
        <fullName evidence="10">Peroxidase/catalase</fullName>
    </alternativeName>
</protein>
<dbReference type="HOGENOM" id="CLU_025424_2_0_2"/>
<keyword evidence="2 10" id="KW-0349">Heme</keyword>
<evidence type="ECO:0000256" key="12">
    <source>
        <dbReference type="SAM" id="MobiDB-lite"/>
    </source>
</evidence>
<dbReference type="Gene3D" id="1.10.420.10">
    <property type="entry name" value="Peroxidase, domain 2"/>
    <property type="match status" value="2"/>
</dbReference>
<comment type="PTM">
    <text evidence="10">Formation of the three residue Trp-Tyr-Met cross-link is important for the catalase, but not the peroxidase activity of the enzyme.</text>
</comment>
<dbReference type="GO" id="GO:0042744">
    <property type="term" value="P:hydrogen peroxide catabolic process"/>
    <property type="evidence" value="ECO:0007669"/>
    <property type="project" value="UniProtKB-KW"/>
</dbReference>
<dbReference type="GO" id="GO:0004096">
    <property type="term" value="F:catalase activity"/>
    <property type="evidence" value="ECO:0007669"/>
    <property type="project" value="UniProtKB-UniRule"/>
</dbReference>
<comment type="catalytic activity">
    <reaction evidence="8 10 11">
        <text>H2O2 + AH2 = A + 2 H2O</text>
        <dbReference type="Rhea" id="RHEA:30275"/>
        <dbReference type="ChEBI" id="CHEBI:13193"/>
        <dbReference type="ChEBI" id="CHEBI:15377"/>
        <dbReference type="ChEBI" id="CHEBI:16240"/>
        <dbReference type="ChEBI" id="CHEBI:17499"/>
        <dbReference type="EC" id="1.11.1.21"/>
    </reaction>
</comment>
<comment type="function">
    <text evidence="10">Bifunctional enzyme with both catalase and broad-spectrum peroxidase activity.</text>
</comment>
<evidence type="ECO:0000313" key="15">
    <source>
        <dbReference type="Proteomes" id="UP000033096"/>
    </source>
</evidence>
<dbReference type="PANTHER" id="PTHR30555">
    <property type="entry name" value="HYDROPEROXIDASE I, BIFUNCTIONAL CATALASE-PEROXIDASE"/>
    <property type="match status" value="1"/>
</dbReference>
<dbReference type="InterPro" id="IPR000763">
    <property type="entry name" value="Catalase_peroxidase"/>
</dbReference>
<organism evidence="14 15">
    <name type="scientific">Methanosarcina vacuolata Z-761</name>
    <dbReference type="NCBI Taxonomy" id="1434123"/>
    <lineage>
        <taxon>Archaea</taxon>
        <taxon>Methanobacteriati</taxon>
        <taxon>Methanobacteriota</taxon>
        <taxon>Stenosarchaea group</taxon>
        <taxon>Methanomicrobia</taxon>
        <taxon>Methanosarcinales</taxon>
        <taxon>Methanosarcinaceae</taxon>
        <taxon>Methanosarcina</taxon>
    </lineage>
</organism>
<evidence type="ECO:0000259" key="13">
    <source>
        <dbReference type="PROSITE" id="PS50873"/>
    </source>
</evidence>
<dbReference type="CDD" id="cd00649">
    <property type="entry name" value="catalase_peroxidase_1"/>
    <property type="match status" value="1"/>
</dbReference>
<dbReference type="InterPro" id="IPR010255">
    <property type="entry name" value="Haem_peroxidase_sf"/>
</dbReference>
<evidence type="ECO:0000256" key="1">
    <source>
        <dbReference type="ARBA" id="ARBA00022559"/>
    </source>
</evidence>
<dbReference type="Gene3D" id="1.10.520.10">
    <property type="match status" value="2"/>
</dbReference>
<feature type="domain" description="Plant heme peroxidase family profile" evidence="13">
    <location>
        <begin position="130"/>
        <end position="426"/>
    </location>
</feature>
<dbReference type="NCBIfam" id="NF011635">
    <property type="entry name" value="PRK15061.1"/>
    <property type="match status" value="1"/>
</dbReference>
<evidence type="ECO:0000313" key="14">
    <source>
        <dbReference type="EMBL" id="AKB45269.1"/>
    </source>
</evidence>
<feature type="site" description="Transition state stabilizer" evidence="10">
    <location>
        <position position="93"/>
    </location>
</feature>
<dbReference type="PANTHER" id="PTHR30555:SF0">
    <property type="entry name" value="CATALASE-PEROXIDASE"/>
    <property type="match status" value="1"/>
</dbReference>
<dbReference type="NCBIfam" id="TIGR00198">
    <property type="entry name" value="cat_per_HPI"/>
    <property type="match status" value="1"/>
</dbReference>
<keyword evidence="5 10" id="KW-0408">Iron</keyword>
<comment type="similarity">
    <text evidence="10 11">Belongs to the peroxidase family. Peroxidase/catalase subfamily.</text>
</comment>
<feature type="cross-link" description="Tryptophyl-tyrosyl-methioninium (Tyr-Met) (with Trp-96)" evidence="10">
    <location>
        <begin position="220"/>
        <end position="246"/>
    </location>
</feature>
<dbReference type="InterPro" id="IPR002016">
    <property type="entry name" value="Haem_peroxidase"/>
</dbReference>
<dbReference type="HAMAP" id="MF_01961">
    <property type="entry name" value="Catal_peroxid"/>
    <property type="match status" value="1"/>
</dbReference>
<dbReference type="FunFam" id="1.10.520.10:FF:000002">
    <property type="entry name" value="Catalase-peroxidase"/>
    <property type="match status" value="1"/>
</dbReference>
<keyword evidence="1 10" id="KW-0575">Peroxidase</keyword>
<evidence type="ECO:0000256" key="9">
    <source>
        <dbReference type="ARBA" id="ARBA00074141"/>
    </source>
</evidence>
<feature type="region of interest" description="Disordered" evidence="12">
    <location>
        <begin position="347"/>
        <end position="370"/>
    </location>
</feature>
<dbReference type="SUPFAM" id="SSF48113">
    <property type="entry name" value="Heme-dependent peroxidases"/>
    <property type="match status" value="2"/>
</dbReference>
<dbReference type="GeneID" id="24811527"/>
<evidence type="ECO:0000256" key="5">
    <source>
        <dbReference type="ARBA" id="ARBA00023004"/>
    </source>
</evidence>
<name>A0A0E3Q892_9EURY</name>
<keyword evidence="6 10" id="KW-0376">Hydrogen peroxide</keyword>
<evidence type="ECO:0000256" key="8">
    <source>
        <dbReference type="ARBA" id="ARBA00051651"/>
    </source>
</evidence>
<accession>A0A0E3Q892</accession>
<feature type="active site" description="Proton acceptor" evidence="10">
    <location>
        <position position="97"/>
    </location>
</feature>
<dbReference type="GO" id="GO:0070301">
    <property type="term" value="P:cellular response to hydrogen peroxide"/>
    <property type="evidence" value="ECO:0007669"/>
    <property type="project" value="TreeGrafter"/>
</dbReference>
<feature type="region of interest" description="Disordered" evidence="12">
    <location>
        <begin position="266"/>
        <end position="285"/>
    </location>
</feature>
<reference evidence="14 15" key="1">
    <citation type="submission" date="2014-07" db="EMBL/GenBank/DDBJ databases">
        <title>Methanogenic archaea and the global carbon cycle.</title>
        <authorList>
            <person name="Henriksen J.R."/>
            <person name="Luke J."/>
            <person name="Reinhart S."/>
            <person name="Benedict M.N."/>
            <person name="Youngblut N.D."/>
            <person name="Metcalf M.E."/>
            <person name="Whitaker R.J."/>
            <person name="Metcalf W.W."/>
        </authorList>
    </citation>
    <scope>NUCLEOTIDE SEQUENCE [LARGE SCALE GENOMIC DNA]</scope>
    <source>
        <strain evidence="14 15">Z-761</strain>
    </source>
</reference>
<dbReference type="PATRIC" id="fig|1434123.4.peg.3688"/>
<dbReference type="GO" id="GO:0005829">
    <property type="term" value="C:cytosol"/>
    <property type="evidence" value="ECO:0007669"/>
    <property type="project" value="TreeGrafter"/>
</dbReference>
<dbReference type="Proteomes" id="UP000033096">
    <property type="component" value="Chromosome"/>
</dbReference>
<feature type="binding site" description="axial binding residue" evidence="10">
    <location>
        <position position="261"/>
    </location>
    <ligand>
        <name>heme b</name>
        <dbReference type="ChEBI" id="CHEBI:60344"/>
    </ligand>
    <ligandPart>
        <name>Fe</name>
        <dbReference type="ChEBI" id="CHEBI:18248"/>
    </ligandPart>
</feature>
<dbReference type="GO" id="GO:0046872">
    <property type="term" value="F:metal ion binding"/>
    <property type="evidence" value="ECO:0007669"/>
    <property type="project" value="UniProtKB-KW"/>
</dbReference>
<comment type="catalytic activity">
    <reaction evidence="7 10 11">
        <text>2 H2O2 = O2 + 2 H2O</text>
        <dbReference type="Rhea" id="RHEA:20309"/>
        <dbReference type="ChEBI" id="CHEBI:15377"/>
        <dbReference type="ChEBI" id="CHEBI:15379"/>
        <dbReference type="ChEBI" id="CHEBI:16240"/>
        <dbReference type="EC" id="1.11.1.21"/>
    </reaction>
</comment>
<feature type="region of interest" description="Disordered" evidence="12">
    <location>
        <begin position="1"/>
        <end position="26"/>
    </location>
</feature>
<evidence type="ECO:0000256" key="6">
    <source>
        <dbReference type="ARBA" id="ARBA00023324"/>
    </source>
</evidence>
<dbReference type="RefSeq" id="WP_048122558.1">
    <property type="nucleotide sequence ID" value="NZ_CP009520.1"/>
</dbReference>
<dbReference type="FunFam" id="1.10.420.10:FF:000004">
    <property type="entry name" value="Catalase-peroxidase"/>
    <property type="match status" value="1"/>
</dbReference>
<dbReference type="PRINTS" id="PR00460">
    <property type="entry name" value="BPEROXIDASE"/>
</dbReference>
<comment type="cofactor">
    <cofactor evidence="10">
        <name>heme b</name>
        <dbReference type="ChEBI" id="CHEBI:60344"/>
    </cofactor>
    <text evidence="10">Binds 1 heme b (iron(II)-protoporphyrin IX) group per dimer.</text>
</comment>
<comment type="subunit">
    <text evidence="10">Homodimer or homotetramer.</text>
</comment>
<evidence type="ECO:0000256" key="3">
    <source>
        <dbReference type="ARBA" id="ARBA00022723"/>
    </source>
</evidence>
<keyword evidence="3 10" id="KW-0479">Metal-binding</keyword>
<dbReference type="STRING" id="1434123.MSVAZ_3000"/>
<comment type="caution">
    <text evidence="10">Lacks conserved residue(s) required for the propagation of feature annotation.</text>
</comment>
<dbReference type="Pfam" id="PF00141">
    <property type="entry name" value="peroxidase"/>
    <property type="match status" value="2"/>
</dbReference>
<dbReference type="PROSITE" id="PS00436">
    <property type="entry name" value="PEROXIDASE_2"/>
    <property type="match status" value="1"/>
</dbReference>
<dbReference type="PROSITE" id="PS50873">
    <property type="entry name" value="PEROXIDASE_4"/>
    <property type="match status" value="1"/>
</dbReference>
<evidence type="ECO:0000256" key="7">
    <source>
        <dbReference type="ARBA" id="ARBA00049145"/>
    </source>
</evidence>
<keyword evidence="15" id="KW-1185">Reference proteome</keyword>
<keyword evidence="4 10" id="KW-0560">Oxidoreductase</keyword>
<evidence type="ECO:0000256" key="11">
    <source>
        <dbReference type="RuleBase" id="RU003451"/>
    </source>
</evidence>
<dbReference type="CDD" id="cd08200">
    <property type="entry name" value="catalase_peroxidase_2"/>
    <property type="match status" value="1"/>
</dbReference>
<dbReference type="AlphaFoldDB" id="A0A0E3Q892"/>
<evidence type="ECO:0000256" key="10">
    <source>
        <dbReference type="HAMAP-Rule" id="MF_01961"/>
    </source>
</evidence>
<evidence type="ECO:0000256" key="2">
    <source>
        <dbReference type="ARBA" id="ARBA00022617"/>
    </source>
</evidence>